<feature type="region of interest" description="Disordered" evidence="4">
    <location>
        <begin position="1"/>
        <end position="24"/>
    </location>
</feature>
<evidence type="ECO:0000256" key="3">
    <source>
        <dbReference type="ARBA" id="ARBA00022840"/>
    </source>
</evidence>
<dbReference type="PANTHER" id="PTHR46268">
    <property type="entry name" value="STRESS RESPONSE PROTEIN NHAX"/>
    <property type="match status" value="1"/>
</dbReference>
<comment type="similarity">
    <text evidence="1">Belongs to the universal stress protein A family.</text>
</comment>
<sequence>MADQHPVPSPTAPHVDPDQTQPPRARVVVGVDGSDGSRHAARWAAAEADRRGAELDLIHAVSLPVMGFAGFNPFDRDVQDLLRRESEHLLDTVHEQVRQAHPHLPIRSRAVLERPAEALVHASTDAAFAVVGAHASRFTGAVLGSVSLAVASGSRVPVVVVHERDEPAATGPVVLGLDGDGTADQAIDVAFAEAQLRGAPLRVVSCRDELRVVLPEYLGAEDAARAEQEHRAAITDRLSDRHARFPDVAVEVVLQQGPAKPALLLASEAASVLVVGSRGRGGIAGLLLGSTSQALMAHAGCPVVVCRG</sequence>
<dbReference type="RefSeq" id="WP_205262451.1">
    <property type="nucleotide sequence ID" value="NZ_JAERWK010000027.1"/>
</dbReference>
<evidence type="ECO:0000256" key="1">
    <source>
        <dbReference type="ARBA" id="ARBA00008791"/>
    </source>
</evidence>
<feature type="domain" description="UspA" evidence="5">
    <location>
        <begin position="26"/>
        <end position="162"/>
    </location>
</feature>
<evidence type="ECO:0000259" key="5">
    <source>
        <dbReference type="Pfam" id="PF00582"/>
    </source>
</evidence>
<accession>A0A938YF03</accession>
<dbReference type="InterPro" id="IPR006015">
    <property type="entry name" value="Universal_stress_UspA"/>
</dbReference>
<keyword evidence="3" id="KW-0067">ATP-binding</keyword>
<dbReference type="InterPro" id="IPR006016">
    <property type="entry name" value="UspA"/>
</dbReference>
<evidence type="ECO:0000313" key="6">
    <source>
        <dbReference type="EMBL" id="MBM9469487.1"/>
    </source>
</evidence>
<keyword evidence="7" id="KW-1185">Reference proteome</keyword>
<evidence type="ECO:0000256" key="4">
    <source>
        <dbReference type="SAM" id="MobiDB-lite"/>
    </source>
</evidence>
<proteinExistence type="inferred from homology"/>
<dbReference type="EMBL" id="JAERWK010000027">
    <property type="protein sequence ID" value="MBM9469487.1"/>
    <property type="molecule type" value="Genomic_DNA"/>
</dbReference>
<dbReference type="PANTHER" id="PTHR46268:SF27">
    <property type="entry name" value="UNIVERSAL STRESS PROTEIN RV2623"/>
    <property type="match status" value="1"/>
</dbReference>
<dbReference type="InterPro" id="IPR014729">
    <property type="entry name" value="Rossmann-like_a/b/a_fold"/>
</dbReference>
<evidence type="ECO:0000256" key="2">
    <source>
        <dbReference type="ARBA" id="ARBA00022741"/>
    </source>
</evidence>
<comment type="caution">
    <text evidence="6">The sequence shown here is derived from an EMBL/GenBank/DDBJ whole genome shotgun (WGS) entry which is preliminary data.</text>
</comment>
<keyword evidence="2" id="KW-0547">Nucleotide-binding</keyword>
<organism evidence="6 7">
    <name type="scientific">Nakamurella leprariae</name>
    <dbReference type="NCBI Taxonomy" id="2803911"/>
    <lineage>
        <taxon>Bacteria</taxon>
        <taxon>Bacillati</taxon>
        <taxon>Actinomycetota</taxon>
        <taxon>Actinomycetes</taxon>
        <taxon>Nakamurellales</taxon>
        <taxon>Nakamurellaceae</taxon>
        <taxon>Nakamurella</taxon>
    </lineage>
</organism>
<dbReference type="SUPFAM" id="SSF52402">
    <property type="entry name" value="Adenine nucleotide alpha hydrolases-like"/>
    <property type="match status" value="2"/>
</dbReference>
<evidence type="ECO:0000313" key="7">
    <source>
        <dbReference type="Proteomes" id="UP000663792"/>
    </source>
</evidence>
<reference evidence="6" key="1">
    <citation type="submission" date="2021-01" db="EMBL/GenBank/DDBJ databases">
        <title>YIM 132084 draft genome.</title>
        <authorList>
            <person name="An D."/>
        </authorList>
    </citation>
    <scope>NUCLEOTIDE SEQUENCE</scope>
    <source>
        <strain evidence="6">YIM 132084</strain>
    </source>
</reference>
<dbReference type="Gene3D" id="3.40.50.620">
    <property type="entry name" value="HUPs"/>
    <property type="match status" value="2"/>
</dbReference>
<gene>
    <name evidence="6" type="ORF">JL106_19545</name>
</gene>
<dbReference type="Pfam" id="PF00582">
    <property type="entry name" value="Usp"/>
    <property type="match status" value="2"/>
</dbReference>
<feature type="domain" description="UspA" evidence="5">
    <location>
        <begin position="172"/>
        <end position="307"/>
    </location>
</feature>
<protein>
    <submittedName>
        <fullName evidence="6">Universal stress protein</fullName>
    </submittedName>
</protein>
<dbReference type="PRINTS" id="PR01438">
    <property type="entry name" value="UNVRSLSTRESS"/>
</dbReference>
<name>A0A938YF03_9ACTN</name>
<dbReference type="Proteomes" id="UP000663792">
    <property type="component" value="Unassembled WGS sequence"/>
</dbReference>
<dbReference type="AlphaFoldDB" id="A0A938YF03"/>
<dbReference type="GO" id="GO:0005524">
    <property type="term" value="F:ATP binding"/>
    <property type="evidence" value="ECO:0007669"/>
    <property type="project" value="UniProtKB-KW"/>
</dbReference>